<feature type="domain" description="HTH luxR-type" evidence="4">
    <location>
        <begin position="949"/>
        <end position="1014"/>
    </location>
</feature>
<dbReference type="AlphaFoldDB" id="A0AA45L8A2"/>
<organism evidence="5 6">
    <name type="scientific">Actinosynnema pretiosum subsp. pretiosum</name>
    <dbReference type="NCBI Taxonomy" id="103721"/>
    <lineage>
        <taxon>Bacteria</taxon>
        <taxon>Bacillati</taxon>
        <taxon>Actinomycetota</taxon>
        <taxon>Actinomycetes</taxon>
        <taxon>Pseudonocardiales</taxon>
        <taxon>Pseudonocardiaceae</taxon>
        <taxon>Actinosynnema</taxon>
    </lineage>
</organism>
<protein>
    <submittedName>
        <fullName evidence="5">AAA family ATPase</fullName>
    </submittedName>
</protein>
<dbReference type="InterPro" id="IPR027417">
    <property type="entry name" value="P-loop_NTPase"/>
</dbReference>
<dbReference type="SUPFAM" id="SSF52540">
    <property type="entry name" value="P-loop containing nucleoside triphosphate hydrolases"/>
    <property type="match status" value="1"/>
</dbReference>
<dbReference type="Pfam" id="PF14559">
    <property type="entry name" value="TPR_19"/>
    <property type="match status" value="1"/>
</dbReference>
<evidence type="ECO:0000313" key="5">
    <source>
        <dbReference type="EMBL" id="QUF05000.1"/>
    </source>
</evidence>
<dbReference type="InterPro" id="IPR000792">
    <property type="entry name" value="Tscrpt_reg_LuxR_C"/>
</dbReference>
<feature type="region of interest" description="Disordered" evidence="3">
    <location>
        <begin position="766"/>
        <end position="817"/>
    </location>
</feature>
<sequence>MITHVVGRAAELAYVTARVQPGSGGALVLLGDAGIGKTTILDQVSEQAREAGTTVFRAHAGEVEQALPYAVLHRLLRPLLHLSDRLPRRQRDALHGAFGLAAADRANSLQTGLAALTLLSTRADSGPLLVVLDDAQWADRASLDVVSFLAQRLVGEPIGLLVAARATIPPAGFQVPVLRLRPLAERDAEALLDRQPDPPGGAVRRALLDAAAGNPLALVTLAGQAPEVAEDTDPVPLADRLERAFTAHLAALPEVTRAALVVAAADDSAVLPGAAEALEPAVAAGLVRVREGSVHFRHSVLRAVVYRGAGFAERRRAHLLLAEAARADPDRRAWHLSAASSDADEAVAAEIAEAARRAARRGANQAALDAWERAADLTPEGERKVARLGEAALTAMSLGRHARARMLAARAGAGSPGPSWASMLEATAVLRRTVHPDQALELAMPIARAAGGDRATLNAVGLVAYAAYAIGEPGLLAGLLEPGEDITRRFASVVAFPFAAAPQVDTDRGQQNEVVFAGALAILRDEYEAAIQLLATAVDQHGSVRSAGLVASTLAKAYWHTGRWADAEAVLAPLVAAHRVSPDVGTIAATTQAAALAAVRGDVAMARRHVADAVDLGAPGVSLDAVVHARFAEGLAATAVGDHAAAFAAYAAVFTEDGEPVHYYLSHYAVADLAGAAVHLGDGGAVRGGAGPVGGGAGTVGAVGAAGGSLGGTAGGAGDDGEGAARAAGSPAGVGGAGVVAGGAETGASTPAAAVGGAEAAAGRARSGASSPAGVSGAEAAAGDTGSGASTPAPAGGVGAAGGAQSDSGGSGAAAGPDPVAGGGAAGGVAPLVWVAAVLRRTEELTRGDTPPRLRLLIARARLLVGLDPGELPVTTPWPFDHAKLLLDQGEQLRRSAPVAGQDPVDVLERARVALGGALELFERLGARPWVERARTELAATGAQVTPGTRTALSGLSPEQQEIVRLAASGMTTKEIAERVLLSRRAVKFHLYQAFPMLGVTKRSQLREVVGDTPETHTPETDTAETRTPKTQTPDTRTPEAGSRSPETGAADDVVDEVPREAPGA</sequence>
<dbReference type="GO" id="GO:0003677">
    <property type="term" value="F:DNA binding"/>
    <property type="evidence" value="ECO:0007669"/>
    <property type="project" value="InterPro"/>
</dbReference>
<name>A0AA45L8A2_9PSEU</name>
<feature type="compositionally biased region" description="Low complexity" evidence="3">
    <location>
        <begin position="766"/>
        <end position="795"/>
    </location>
</feature>
<dbReference type="PANTHER" id="PTHR16305">
    <property type="entry name" value="TESTICULAR SOLUBLE ADENYLYL CYCLASE"/>
    <property type="match status" value="1"/>
</dbReference>
<feature type="compositionally biased region" description="Low complexity" evidence="3">
    <location>
        <begin position="803"/>
        <end position="817"/>
    </location>
</feature>
<dbReference type="Proteomes" id="UP000677152">
    <property type="component" value="Chromosome"/>
</dbReference>
<evidence type="ECO:0000256" key="3">
    <source>
        <dbReference type="SAM" id="MobiDB-lite"/>
    </source>
</evidence>
<dbReference type="GO" id="GO:0004016">
    <property type="term" value="F:adenylate cyclase activity"/>
    <property type="evidence" value="ECO:0007669"/>
    <property type="project" value="TreeGrafter"/>
</dbReference>
<gene>
    <name evidence="5" type="ORF">KCV87_02400</name>
</gene>
<dbReference type="PROSITE" id="PS50043">
    <property type="entry name" value="HTH_LUXR_2"/>
    <property type="match status" value="1"/>
</dbReference>
<evidence type="ECO:0000256" key="2">
    <source>
        <dbReference type="ARBA" id="ARBA00022840"/>
    </source>
</evidence>
<evidence type="ECO:0000313" key="6">
    <source>
        <dbReference type="Proteomes" id="UP000677152"/>
    </source>
</evidence>
<keyword evidence="2" id="KW-0067">ATP-binding</keyword>
<keyword evidence="1" id="KW-0547">Nucleotide-binding</keyword>
<dbReference type="GO" id="GO:0006355">
    <property type="term" value="P:regulation of DNA-templated transcription"/>
    <property type="evidence" value="ECO:0007669"/>
    <property type="project" value="InterPro"/>
</dbReference>
<dbReference type="SMART" id="SM00421">
    <property type="entry name" value="HTH_LUXR"/>
    <property type="match status" value="1"/>
</dbReference>
<dbReference type="InterPro" id="IPR041664">
    <property type="entry name" value="AAA_16"/>
</dbReference>
<dbReference type="Gene3D" id="1.10.10.10">
    <property type="entry name" value="Winged helix-like DNA-binding domain superfamily/Winged helix DNA-binding domain"/>
    <property type="match status" value="1"/>
</dbReference>
<feature type="compositionally biased region" description="Basic and acidic residues" evidence="3">
    <location>
        <begin position="1012"/>
        <end position="1028"/>
    </location>
</feature>
<dbReference type="Pfam" id="PF00196">
    <property type="entry name" value="GerE"/>
    <property type="match status" value="1"/>
</dbReference>
<evidence type="ECO:0000259" key="4">
    <source>
        <dbReference type="PROSITE" id="PS50043"/>
    </source>
</evidence>
<dbReference type="InterPro" id="IPR036388">
    <property type="entry name" value="WH-like_DNA-bd_sf"/>
</dbReference>
<dbReference type="Pfam" id="PF13191">
    <property type="entry name" value="AAA_16"/>
    <property type="match status" value="1"/>
</dbReference>
<dbReference type="EMBL" id="CP073249">
    <property type="protein sequence ID" value="QUF05000.1"/>
    <property type="molecule type" value="Genomic_DNA"/>
</dbReference>
<dbReference type="InterPro" id="IPR016032">
    <property type="entry name" value="Sig_transdc_resp-reg_C-effctor"/>
</dbReference>
<dbReference type="GO" id="GO:0005524">
    <property type="term" value="F:ATP binding"/>
    <property type="evidence" value="ECO:0007669"/>
    <property type="project" value="UniProtKB-KW"/>
</dbReference>
<proteinExistence type="predicted"/>
<accession>A0AA45L8A2</accession>
<dbReference type="GO" id="GO:0005737">
    <property type="term" value="C:cytoplasm"/>
    <property type="evidence" value="ECO:0007669"/>
    <property type="project" value="TreeGrafter"/>
</dbReference>
<evidence type="ECO:0000256" key="1">
    <source>
        <dbReference type="ARBA" id="ARBA00022741"/>
    </source>
</evidence>
<dbReference type="Gene3D" id="3.40.50.300">
    <property type="entry name" value="P-loop containing nucleotide triphosphate hydrolases"/>
    <property type="match status" value="1"/>
</dbReference>
<dbReference type="CDD" id="cd06170">
    <property type="entry name" value="LuxR_C_like"/>
    <property type="match status" value="1"/>
</dbReference>
<dbReference type="SUPFAM" id="SSF46894">
    <property type="entry name" value="C-terminal effector domain of the bipartite response regulators"/>
    <property type="match status" value="1"/>
</dbReference>
<reference evidence="5" key="1">
    <citation type="submission" date="2021-04" db="EMBL/GenBank/DDBJ databases">
        <title>Genomic sequence of Actinosynnema pretiosum subsp. pretiosum ATCC 31280 (C-14919).</title>
        <authorList>
            <person name="Bai L."/>
            <person name="Wang X."/>
            <person name="Xiao Y."/>
        </authorList>
    </citation>
    <scope>NUCLEOTIDE SEQUENCE</scope>
    <source>
        <strain evidence="5">ATCC 31280</strain>
    </source>
</reference>
<dbReference type="PANTHER" id="PTHR16305:SF35">
    <property type="entry name" value="TRANSCRIPTIONAL ACTIVATOR DOMAIN"/>
    <property type="match status" value="1"/>
</dbReference>
<feature type="region of interest" description="Disordered" evidence="3">
    <location>
        <begin position="1012"/>
        <end position="1065"/>
    </location>
</feature>